<organism evidence="1 2">
    <name type="scientific">Candidatus Blackburnbacteria bacterium RIFCSPHIGHO2_01_FULL_43_15b</name>
    <dbReference type="NCBI Taxonomy" id="1797513"/>
    <lineage>
        <taxon>Bacteria</taxon>
        <taxon>Candidatus Blackburniibacteriota</taxon>
    </lineage>
</organism>
<protein>
    <submittedName>
        <fullName evidence="1">Uncharacterized protein</fullName>
    </submittedName>
</protein>
<sequence length="146" mass="16620">MKISKVQQQVIEENIAKTMAEIAAAENPRQDSRTWTHPEGYKYLVQWKKITAAIPDLIGNPYKYFYRFRVKHGMTPPSLRGGVADAARSVVRNIEERDATQDKFLNSHPGSSLASIGIDLKSFNSSMHPLKEFSRRFNLRSFPGTH</sequence>
<dbReference type="Proteomes" id="UP000177967">
    <property type="component" value="Unassembled WGS sequence"/>
</dbReference>
<dbReference type="EMBL" id="MHBW01000011">
    <property type="protein sequence ID" value="OGY09353.1"/>
    <property type="molecule type" value="Genomic_DNA"/>
</dbReference>
<reference evidence="1 2" key="1">
    <citation type="journal article" date="2016" name="Nat. Commun.">
        <title>Thousands of microbial genomes shed light on interconnected biogeochemical processes in an aquifer system.</title>
        <authorList>
            <person name="Anantharaman K."/>
            <person name="Brown C.T."/>
            <person name="Hug L.A."/>
            <person name="Sharon I."/>
            <person name="Castelle C.J."/>
            <person name="Probst A.J."/>
            <person name="Thomas B.C."/>
            <person name="Singh A."/>
            <person name="Wilkins M.J."/>
            <person name="Karaoz U."/>
            <person name="Brodie E.L."/>
            <person name="Williams K.H."/>
            <person name="Hubbard S.S."/>
            <person name="Banfield J.F."/>
        </authorList>
    </citation>
    <scope>NUCLEOTIDE SEQUENCE [LARGE SCALE GENOMIC DNA]</scope>
</reference>
<name>A0A1G1V1W1_9BACT</name>
<dbReference type="AlphaFoldDB" id="A0A1G1V1W1"/>
<evidence type="ECO:0000313" key="1">
    <source>
        <dbReference type="EMBL" id="OGY09353.1"/>
    </source>
</evidence>
<accession>A0A1G1V1W1</accession>
<evidence type="ECO:0000313" key="2">
    <source>
        <dbReference type="Proteomes" id="UP000177967"/>
    </source>
</evidence>
<comment type="caution">
    <text evidence="1">The sequence shown here is derived from an EMBL/GenBank/DDBJ whole genome shotgun (WGS) entry which is preliminary data.</text>
</comment>
<proteinExistence type="predicted"/>
<gene>
    <name evidence="1" type="ORF">A2782_02675</name>
</gene>